<dbReference type="PROSITE" id="PS01311">
    <property type="entry name" value="LGT"/>
    <property type="match status" value="1"/>
</dbReference>
<feature type="transmembrane region" description="Helical" evidence="7">
    <location>
        <begin position="217"/>
        <end position="236"/>
    </location>
</feature>
<gene>
    <name evidence="7" type="primary">lgt</name>
    <name evidence="8" type="ORF">F6X38_11285</name>
</gene>
<comment type="similarity">
    <text evidence="1 7">Belongs to the Lgt family.</text>
</comment>
<dbReference type="PANTHER" id="PTHR30589">
    <property type="entry name" value="PROLIPOPROTEIN DIACYLGLYCERYL TRANSFERASE"/>
    <property type="match status" value="1"/>
</dbReference>
<reference evidence="8 9" key="1">
    <citation type="submission" date="2019-09" db="EMBL/GenBank/DDBJ databases">
        <title>YIM 132180 draft genome.</title>
        <authorList>
            <person name="Zhang K."/>
        </authorList>
    </citation>
    <scope>NUCLEOTIDE SEQUENCE [LARGE SCALE GENOMIC DNA]</scope>
    <source>
        <strain evidence="8 9">YIM 132180</strain>
    </source>
</reference>
<organism evidence="8 9">
    <name type="scientific">Plantimonas leprariae</name>
    <dbReference type="NCBI Taxonomy" id="2615207"/>
    <lineage>
        <taxon>Bacteria</taxon>
        <taxon>Pseudomonadati</taxon>
        <taxon>Pseudomonadota</taxon>
        <taxon>Alphaproteobacteria</taxon>
        <taxon>Hyphomicrobiales</taxon>
        <taxon>Aurantimonadaceae</taxon>
        <taxon>Plantimonas</taxon>
    </lineage>
</organism>
<keyword evidence="6 7" id="KW-0472">Membrane</keyword>
<keyword evidence="5 7" id="KW-1133">Transmembrane helix</keyword>
<dbReference type="Pfam" id="PF01790">
    <property type="entry name" value="LGT"/>
    <property type="match status" value="1"/>
</dbReference>
<keyword evidence="4 7" id="KW-0812">Transmembrane</keyword>
<evidence type="ECO:0000313" key="8">
    <source>
        <dbReference type="EMBL" id="KAB0679804.1"/>
    </source>
</evidence>
<name>A0A7V7PPD6_9HYPH</name>
<feature type="transmembrane region" description="Helical" evidence="7">
    <location>
        <begin position="27"/>
        <end position="45"/>
    </location>
</feature>
<sequence>MLSLPAAGLLAYPRIDPVILHIGPIALHWYGVAYVAGIVCGWLYGRHLVGNPRLWPGGVSPITKEQIDDFILWITLGIILGGRLGSVFFYDLDRYIANPFAVFAVWDGGMAFHGGLIGVVLAIVGFTWKNRVPVFSLIDVVAAAVPFGLFFGRIANFVNGELWGAPTDVPWAMVFPTGGDVPRHPSQLYEAALEGVMLWLVLRVLTHRLGALGRPRLVGSVFIGLYGCMRIFVEFFRMPDAQLGYLYGTDWFTRGMELSIPMLLVAAWGIATAKPRSYAPPAVANVGEVPARP</sequence>
<evidence type="ECO:0000256" key="1">
    <source>
        <dbReference type="ARBA" id="ARBA00007150"/>
    </source>
</evidence>
<feature type="transmembrane region" description="Helical" evidence="7">
    <location>
        <begin position="188"/>
        <end position="205"/>
    </location>
</feature>
<feature type="transmembrane region" description="Helical" evidence="7">
    <location>
        <begin position="135"/>
        <end position="155"/>
    </location>
</feature>
<comment type="caution">
    <text evidence="8">The sequence shown here is derived from an EMBL/GenBank/DDBJ whole genome shotgun (WGS) entry which is preliminary data.</text>
</comment>
<feature type="binding site" evidence="7">
    <location>
        <position position="153"/>
    </location>
    <ligand>
        <name>a 1,2-diacyl-sn-glycero-3-phospho-(1'-sn-glycerol)</name>
        <dbReference type="ChEBI" id="CHEBI:64716"/>
    </ligand>
</feature>
<evidence type="ECO:0000256" key="7">
    <source>
        <dbReference type="HAMAP-Rule" id="MF_01147"/>
    </source>
</evidence>
<evidence type="ECO:0000256" key="6">
    <source>
        <dbReference type="ARBA" id="ARBA00023136"/>
    </source>
</evidence>
<feature type="transmembrane region" description="Helical" evidence="7">
    <location>
        <begin position="110"/>
        <end position="128"/>
    </location>
</feature>
<feature type="transmembrane region" description="Helical" evidence="7">
    <location>
        <begin position="70"/>
        <end position="90"/>
    </location>
</feature>
<keyword evidence="9" id="KW-1185">Reference proteome</keyword>
<comment type="subcellular location">
    <subcellularLocation>
        <location evidence="7">Cell membrane</location>
        <topology evidence="7">Multi-pass membrane protein</topology>
    </subcellularLocation>
</comment>
<evidence type="ECO:0000256" key="2">
    <source>
        <dbReference type="ARBA" id="ARBA00022475"/>
    </source>
</evidence>
<dbReference type="RefSeq" id="WP_150969925.1">
    <property type="nucleotide sequence ID" value="NZ_VZDO01000008.1"/>
</dbReference>
<evidence type="ECO:0000313" key="9">
    <source>
        <dbReference type="Proteomes" id="UP000432089"/>
    </source>
</evidence>
<dbReference type="NCBIfam" id="TIGR00544">
    <property type="entry name" value="lgt"/>
    <property type="match status" value="1"/>
</dbReference>
<dbReference type="InterPro" id="IPR001640">
    <property type="entry name" value="Lgt"/>
</dbReference>
<evidence type="ECO:0000256" key="4">
    <source>
        <dbReference type="ARBA" id="ARBA00022692"/>
    </source>
</evidence>
<protein>
    <recommendedName>
        <fullName evidence="7">Phosphatidylglycerol--prolipoprotein diacylglyceryl transferase</fullName>
        <ecNumber evidence="7">2.5.1.145</ecNumber>
    </recommendedName>
</protein>
<dbReference type="GO" id="GO:0008961">
    <property type="term" value="F:phosphatidylglycerol-prolipoprotein diacylglyceryl transferase activity"/>
    <property type="evidence" value="ECO:0007669"/>
    <property type="project" value="UniProtKB-UniRule"/>
</dbReference>
<dbReference type="GO" id="GO:0042158">
    <property type="term" value="P:lipoprotein biosynthetic process"/>
    <property type="evidence" value="ECO:0007669"/>
    <property type="project" value="UniProtKB-UniRule"/>
</dbReference>
<comment type="pathway">
    <text evidence="7">Protein modification; lipoprotein biosynthesis (diacylglyceryl transfer).</text>
</comment>
<feature type="transmembrane region" description="Helical" evidence="7">
    <location>
        <begin position="251"/>
        <end position="271"/>
    </location>
</feature>
<dbReference type="GO" id="GO:0005886">
    <property type="term" value="C:plasma membrane"/>
    <property type="evidence" value="ECO:0007669"/>
    <property type="project" value="UniProtKB-SubCell"/>
</dbReference>
<dbReference type="UniPathway" id="UPA00664"/>
<keyword evidence="2 7" id="KW-1003">Cell membrane</keyword>
<accession>A0A7V7PPD6</accession>
<proteinExistence type="inferred from homology"/>
<dbReference type="EC" id="2.5.1.145" evidence="7"/>
<dbReference type="AlphaFoldDB" id="A0A7V7PPD6"/>
<dbReference type="HAMAP" id="MF_01147">
    <property type="entry name" value="Lgt"/>
    <property type="match status" value="1"/>
</dbReference>
<keyword evidence="8" id="KW-0449">Lipoprotein</keyword>
<dbReference type="PANTHER" id="PTHR30589:SF0">
    <property type="entry name" value="PHOSPHATIDYLGLYCEROL--PROLIPOPROTEIN DIACYLGLYCERYL TRANSFERASE"/>
    <property type="match status" value="1"/>
</dbReference>
<comment type="catalytic activity">
    <reaction evidence="7">
        <text>L-cysteinyl-[prolipoprotein] + a 1,2-diacyl-sn-glycero-3-phospho-(1'-sn-glycerol) = an S-1,2-diacyl-sn-glyceryl-L-cysteinyl-[prolipoprotein] + sn-glycerol 1-phosphate + H(+)</text>
        <dbReference type="Rhea" id="RHEA:56712"/>
        <dbReference type="Rhea" id="RHEA-COMP:14679"/>
        <dbReference type="Rhea" id="RHEA-COMP:14680"/>
        <dbReference type="ChEBI" id="CHEBI:15378"/>
        <dbReference type="ChEBI" id="CHEBI:29950"/>
        <dbReference type="ChEBI" id="CHEBI:57685"/>
        <dbReference type="ChEBI" id="CHEBI:64716"/>
        <dbReference type="ChEBI" id="CHEBI:140658"/>
        <dbReference type="EC" id="2.5.1.145"/>
    </reaction>
</comment>
<dbReference type="EMBL" id="VZDO01000008">
    <property type="protein sequence ID" value="KAB0679804.1"/>
    <property type="molecule type" value="Genomic_DNA"/>
</dbReference>
<evidence type="ECO:0000256" key="5">
    <source>
        <dbReference type="ARBA" id="ARBA00022989"/>
    </source>
</evidence>
<dbReference type="Proteomes" id="UP000432089">
    <property type="component" value="Unassembled WGS sequence"/>
</dbReference>
<comment type="function">
    <text evidence="7">Catalyzes the transfer of the diacylglyceryl group from phosphatidylglycerol to the sulfhydryl group of the N-terminal cysteine of a prolipoprotein, the first step in the formation of mature lipoproteins.</text>
</comment>
<keyword evidence="3 7" id="KW-0808">Transferase</keyword>
<evidence type="ECO:0000256" key="3">
    <source>
        <dbReference type="ARBA" id="ARBA00022679"/>
    </source>
</evidence>